<sequence>MRRRTREILTAGMIAMGGIAFGLVSPASPLDQWDSSAAVVAGMHAERPAILSDETRRSLAGLTTRRATAITTTMTFAVPGLPEGANLIVEQQRVTGLDGEHNAIRVAAPLTATIPPDEFELAITPHAVIEPTPEGTQARFGADFTLGDGSMPDHGWFLFAAAERHALFLEPGRIRQPVSALDLQPYAPIGSAQAGIAYRIRPNMDLALTWVERDWAYRYGPSKWEADEDYIAASFAMTW</sequence>
<evidence type="ECO:0000313" key="2">
    <source>
        <dbReference type="Proteomes" id="UP001595379"/>
    </source>
</evidence>
<name>A0ABV6ZXT4_9PROT</name>
<proteinExistence type="predicted"/>
<accession>A0ABV6ZXT4</accession>
<dbReference type="EMBL" id="JBHRSV010000016">
    <property type="protein sequence ID" value="MFC2926194.1"/>
    <property type="molecule type" value="Genomic_DNA"/>
</dbReference>
<dbReference type="Proteomes" id="UP001595379">
    <property type="component" value="Unassembled WGS sequence"/>
</dbReference>
<gene>
    <name evidence="1" type="ORF">ACFOOR_08755</name>
</gene>
<dbReference type="RefSeq" id="WP_343164509.1">
    <property type="nucleotide sequence ID" value="NZ_JBHRSV010000016.1"/>
</dbReference>
<organism evidence="1 2">
    <name type="scientific">Hyphobacterium vulgare</name>
    <dbReference type="NCBI Taxonomy" id="1736751"/>
    <lineage>
        <taxon>Bacteria</taxon>
        <taxon>Pseudomonadati</taxon>
        <taxon>Pseudomonadota</taxon>
        <taxon>Alphaproteobacteria</taxon>
        <taxon>Maricaulales</taxon>
        <taxon>Maricaulaceae</taxon>
        <taxon>Hyphobacterium</taxon>
    </lineage>
</organism>
<protein>
    <recommendedName>
        <fullName evidence="3">DUF2219 domain-containing protein</fullName>
    </recommendedName>
</protein>
<keyword evidence="2" id="KW-1185">Reference proteome</keyword>
<evidence type="ECO:0000313" key="1">
    <source>
        <dbReference type="EMBL" id="MFC2926194.1"/>
    </source>
</evidence>
<evidence type="ECO:0008006" key="3">
    <source>
        <dbReference type="Google" id="ProtNLM"/>
    </source>
</evidence>
<comment type="caution">
    <text evidence="1">The sequence shown here is derived from an EMBL/GenBank/DDBJ whole genome shotgun (WGS) entry which is preliminary data.</text>
</comment>
<reference evidence="2" key="1">
    <citation type="journal article" date="2019" name="Int. J. Syst. Evol. Microbiol.">
        <title>The Global Catalogue of Microorganisms (GCM) 10K type strain sequencing project: providing services to taxonomists for standard genome sequencing and annotation.</title>
        <authorList>
            <consortium name="The Broad Institute Genomics Platform"/>
            <consortium name="The Broad Institute Genome Sequencing Center for Infectious Disease"/>
            <person name="Wu L."/>
            <person name="Ma J."/>
        </authorList>
    </citation>
    <scope>NUCLEOTIDE SEQUENCE [LARGE SCALE GENOMIC DNA]</scope>
    <source>
        <strain evidence="2">KCTC 52487</strain>
    </source>
</reference>